<comment type="caution">
    <text evidence="2">The sequence shown here is derived from an EMBL/GenBank/DDBJ whole genome shotgun (WGS) entry which is preliminary data.</text>
</comment>
<feature type="transmembrane region" description="Helical" evidence="1">
    <location>
        <begin position="106"/>
        <end position="124"/>
    </location>
</feature>
<accession>A0A1J7BUL9</accession>
<evidence type="ECO:0000313" key="3">
    <source>
        <dbReference type="Proteomes" id="UP000182826"/>
    </source>
</evidence>
<organism evidence="2 3">
    <name type="scientific">Flavobacterium johnsoniae</name>
    <name type="common">Cytophaga johnsonae</name>
    <dbReference type="NCBI Taxonomy" id="986"/>
    <lineage>
        <taxon>Bacteria</taxon>
        <taxon>Pseudomonadati</taxon>
        <taxon>Bacteroidota</taxon>
        <taxon>Flavobacteriia</taxon>
        <taxon>Flavobacteriales</taxon>
        <taxon>Flavobacteriaceae</taxon>
        <taxon>Flavobacterium</taxon>
    </lineage>
</organism>
<sequence length="127" mass="15343">MANFIYYIFFICLNLSIFLILSKKVLLNRYINLSIAAFFIIVYLIHQLNLFVYQINSSDFRKICFFSVVLIFWFYLNGLFLKQMESKKNALNYFNKGIYLFVKKGFLIYTLFIITTITQIDWVYRIN</sequence>
<keyword evidence="3" id="KW-1185">Reference proteome</keyword>
<dbReference type="AlphaFoldDB" id="A0A1J7BUL9"/>
<name>A0A1J7BUL9_FLAJO</name>
<feature type="transmembrane region" description="Helical" evidence="1">
    <location>
        <begin position="6"/>
        <end position="23"/>
    </location>
</feature>
<protein>
    <submittedName>
        <fullName evidence="2">Uncharacterized protein</fullName>
    </submittedName>
</protein>
<evidence type="ECO:0000313" key="2">
    <source>
        <dbReference type="EMBL" id="OIV42407.1"/>
    </source>
</evidence>
<reference evidence="2 3" key="1">
    <citation type="submission" date="2016-10" db="EMBL/GenBank/DDBJ databases">
        <title>Draft Genome Sequence of Rhizobacteria Flavobacterium johnsoniae CI04.</title>
        <authorList>
            <person name="Bravo J.I."/>
            <person name="Lozano G.L."/>
            <person name="Handelsman J."/>
        </authorList>
    </citation>
    <scope>NUCLEOTIDE SEQUENCE [LARGE SCALE GENOMIC DNA]</scope>
    <source>
        <strain evidence="2 3">CI04</strain>
    </source>
</reference>
<dbReference type="Proteomes" id="UP000182826">
    <property type="component" value="Unassembled WGS sequence"/>
</dbReference>
<feature type="transmembrane region" description="Helical" evidence="1">
    <location>
        <begin position="60"/>
        <end position="81"/>
    </location>
</feature>
<keyword evidence="1" id="KW-1133">Transmembrane helix</keyword>
<keyword evidence="1" id="KW-0472">Membrane</keyword>
<proteinExistence type="predicted"/>
<gene>
    <name evidence="2" type="ORF">BKM63_05875</name>
</gene>
<evidence type="ECO:0000256" key="1">
    <source>
        <dbReference type="SAM" id="Phobius"/>
    </source>
</evidence>
<feature type="transmembrane region" description="Helical" evidence="1">
    <location>
        <begin position="30"/>
        <end position="48"/>
    </location>
</feature>
<keyword evidence="1" id="KW-0812">Transmembrane</keyword>
<dbReference type="EMBL" id="MLFK01000005">
    <property type="protein sequence ID" value="OIV42407.1"/>
    <property type="molecule type" value="Genomic_DNA"/>
</dbReference>